<gene>
    <name evidence="2" type="ORF">BGZ95_005565</name>
</gene>
<proteinExistence type="predicted"/>
<accession>A0AAD4D3U6</accession>
<feature type="non-terminal residue" evidence="2">
    <location>
        <position position="1"/>
    </location>
</feature>
<evidence type="ECO:0000256" key="1">
    <source>
        <dbReference type="SAM" id="MobiDB-lite"/>
    </source>
</evidence>
<dbReference type="InterPro" id="IPR043129">
    <property type="entry name" value="ATPase_NBD"/>
</dbReference>
<feature type="compositionally biased region" description="Polar residues" evidence="1">
    <location>
        <begin position="419"/>
        <end position="443"/>
    </location>
</feature>
<dbReference type="PANTHER" id="PTHR14187:SF5">
    <property type="entry name" value="HEAT SHOCK 70 KDA PROTEIN 12A"/>
    <property type="match status" value="1"/>
</dbReference>
<reference evidence="2" key="1">
    <citation type="journal article" date="2020" name="Fungal Divers.">
        <title>Resolving the Mortierellaceae phylogeny through synthesis of multi-gene phylogenetics and phylogenomics.</title>
        <authorList>
            <person name="Vandepol N."/>
            <person name="Liber J."/>
            <person name="Desiro A."/>
            <person name="Na H."/>
            <person name="Kennedy M."/>
            <person name="Barry K."/>
            <person name="Grigoriev I.V."/>
            <person name="Miller A.N."/>
            <person name="O'Donnell K."/>
            <person name="Stajich J.E."/>
            <person name="Bonito G."/>
        </authorList>
    </citation>
    <scope>NUCLEOTIDE SEQUENCE</scope>
    <source>
        <strain evidence="2">NRRL 28262</strain>
    </source>
</reference>
<feature type="region of interest" description="Disordered" evidence="1">
    <location>
        <begin position="406"/>
        <end position="445"/>
    </location>
</feature>
<name>A0AAD4D3U6_9FUNG</name>
<sequence>MTTAAVQERRSDQMAKEDRRRDSRTTKTVSLYKKGSQMIVDWGDSAYRTITGPWAKDYFLLSEFKWQLDETLNLPPLENNITPLKATTDYLRKLHENIVEELKDLPFYTSTHFQYWLTVPAHWSGRAKDTMRQAAIEAGFVKASDPPHRLMMISEDEATAFFCAGSTAEVQFKAKDRLMIYSAMEGKGFHLVVLEVSESSAVQSRRWKDVARRHGTDCISTSLDAKMRRFLEDKLWKYIDKVGPKGMGELMDAFRDSVKRSFVGIENQYLQVPIGLGLNNNDSDAGLEGGYLVLSALELKVKVFEPVAANVLKLIRTVLQEQQRLYGECKAIFMFVEWGMSQYLLERVRQEFRNQVGLVIVPTGQDAAIASGAVYAGLASYRTGAHSFHSPTPRTTETLLNAPRLSSASLSSAKPHSPTANSPSPGNILSTQPFNVGNNPYQDQRQNNTFHQQYQQQDVVQQQVYHSQTLQQQQQQQQQKSDSNRNSSFNMGHMASELPLPYVPQATVSSGMATFGQDGNLSFDMGTMGLDMPLRYVPQAAVSSGMATFGQGRIQGSGYDSGPAFNPGFINGGGGGSVYG</sequence>
<dbReference type="CDD" id="cd10170">
    <property type="entry name" value="ASKHA_NBD_HSP70"/>
    <property type="match status" value="1"/>
</dbReference>
<evidence type="ECO:0000313" key="2">
    <source>
        <dbReference type="EMBL" id="KAG0256211.1"/>
    </source>
</evidence>
<keyword evidence="3" id="KW-1185">Reference proteome</keyword>
<organism evidence="2 3">
    <name type="scientific">Linnemannia exigua</name>
    <dbReference type="NCBI Taxonomy" id="604196"/>
    <lineage>
        <taxon>Eukaryota</taxon>
        <taxon>Fungi</taxon>
        <taxon>Fungi incertae sedis</taxon>
        <taxon>Mucoromycota</taxon>
        <taxon>Mortierellomycotina</taxon>
        <taxon>Mortierellomycetes</taxon>
        <taxon>Mortierellales</taxon>
        <taxon>Mortierellaceae</taxon>
        <taxon>Linnemannia</taxon>
    </lineage>
</organism>
<feature type="compositionally biased region" description="Polar residues" evidence="1">
    <location>
        <begin position="480"/>
        <end position="490"/>
    </location>
</feature>
<dbReference type="SUPFAM" id="SSF53067">
    <property type="entry name" value="Actin-like ATPase domain"/>
    <property type="match status" value="1"/>
</dbReference>
<dbReference type="Proteomes" id="UP001194580">
    <property type="component" value="Unassembled WGS sequence"/>
</dbReference>
<evidence type="ECO:0000313" key="3">
    <source>
        <dbReference type="Proteomes" id="UP001194580"/>
    </source>
</evidence>
<feature type="compositionally biased region" description="Low complexity" evidence="1">
    <location>
        <begin position="406"/>
        <end position="418"/>
    </location>
</feature>
<feature type="compositionally biased region" description="Basic and acidic residues" evidence="1">
    <location>
        <begin position="7"/>
        <end position="25"/>
    </location>
</feature>
<feature type="compositionally biased region" description="Low complexity" evidence="1">
    <location>
        <begin position="465"/>
        <end position="479"/>
    </location>
</feature>
<feature type="region of interest" description="Disordered" evidence="1">
    <location>
        <begin position="1"/>
        <end position="27"/>
    </location>
</feature>
<protein>
    <submittedName>
        <fullName evidence="2">Uncharacterized protein</fullName>
    </submittedName>
</protein>
<dbReference type="AlphaFoldDB" id="A0AAD4D3U6"/>
<feature type="region of interest" description="Disordered" evidence="1">
    <location>
        <begin position="465"/>
        <end position="494"/>
    </location>
</feature>
<comment type="caution">
    <text evidence="2">The sequence shown here is derived from an EMBL/GenBank/DDBJ whole genome shotgun (WGS) entry which is preliminary data.</text>
</comment>
<dbReference type="EMBL" id="JAAAIL010002571">
    <property type="protein sequence ID" value="KAG0256211.1"/>
    <property type="molecule type" value="Genomic_DNA"/>
</dbReference>
<dbReference type="Gene3D" id="3.30.420.40">
    <property type="match status" value="1"/>
</dbReference>
<dbReference type="PANTHER" id="PTHR14187">
    <property type="entry name" value="ALPHA KINASE/ELONGATION FACTOR 2 KINASE"/>
    <property type="match status" value="1"/>
</dbReference>